<dbReference type="Pfam" id="PF01979">
    <property type="entry name" value="Amidohydro_1"/>
    <property type="match status" value="1"/>
</dbReference>
<protein>
    <submittedName>
        <fullName evidence="2">Imidazolonepropionase-like amidohydrolase</fullName>
    </submittedName>
</protein>
<name>A0ABR6NBJ4_9SPHN</name>
<sequence>MHRTTIGIIAALLVAAPAVARDGSLLIRNARVFDGARMLGSRDVLVQAGRITAVARHIHAPSGIEVVDAKRRVLIPGLIDGHVHVFPGAQADALRFGVTTLFDMYSLSDQPTIERWRKQRAFDGEVGEADTYTAAIGATPPGGHPTELMKDLPSEVPAPPTLASEDDADAFMRARVAGGSDYIKVVQDDGSRPGEGPSLSAFSPARFATVMAAAKATGKRVVVHVQRLADAKLAVENGADALEHAVCDQLIGQAFAKAMKRKGVAQTATLATYAGLAGLNDAQTLADDPEIAPYLSAQQRGMLGLIWKQPRANDYKIARANVGRLARSGVTMIAGTDAPNPTTSFGPSLHLELLFLVQAGLTPTQALISATSAPASFFHADDRGRIAPGRKADMLLLDGDPTSDITATRRIRLMWKNGYAVSRKPSQ</sequence>
<dbReference type="InterPro" id="IPR006680">
    <property type="entry name" value="Amidohydro-rel"/>
</dbReference>
<accession>A0ABR6NBJ4</accession>
<evidence type="ECO:0000313" key="2">
    <source>
        <dbReference type="EMBL" id="MBB5727107.1"/>
    </source>
</evidence>
<dbReference type="Gene3D" id="1.20.58.520">
    <property type="entry name" value="Amidohydrolase"/>
    <property type="match status" value="1"/>
</dbReference>
<dbReference type="Gene3D" id="2.30.40.10">
    <property type="entry name" value="Urease, subunit C, domain 1"/>
    <property type="match status" value="1"/>
</dbReference>
<dbReference type="PANTHER" id="PTHR43135:SF3">
    <property type="entry name" value="ALPHA-D-RIBOSE 1-METHYLPHOSPHONATE 5-TRIPHOSPHATE DIPHOSPHATASE"/>
    <property type="match status" value="1"/>
</dbReference>
<dbReference type="PANTHER" id="PTHR43135">
    <property type="entry name" value="ALPHA-D-RIBOSE 1-METHYLPHOSPHONATE 5-TRIPHOSPHATE DIPHOSPHATASE"/>
    <property type="match status" value="1"/>
</dbReference>
<dbReference type="Proteomes" id="UP000560131">
    <property type="component" value="Unassembled WGS sequence"/>
</dbReference>
<dbReference type="EMBL" id="JACIJN010000011">
    <property type="protein sequence ID" value="MBB5727107.1"/>
    <property type="molecule type" value="Genomic_DNA"/>
</dbReference>
<reference evidence="2 3" key="1">
    <citation type="submission" date="2020-08" db="EMBL/GenBank/DDBJ databases">
        <title>Genomic Encyclopedia of Type Strains, Phase IV (KMG-IV): sequencing the most valuable type-strain genomes for metagenomic binning, comparative biology and taxonomic classification.</title>
        <authorList>
            <person name="Goeker M."/>
        </authorList>
    </citation>
    <scope>NUCLEOTIDE SEQUENCE [LARGE SCALE GENOMIC DNA]</scope>
    <source>
        <strain evidence="2 3">DSM 101535</strain>
    </source>
</reference>
<dbReference type="InterPro" id="IPR051781">
    <property type="entry name" value="Metallo-dep_Hydrolase"/>
</dbReference>
<feature type="domain" description="Amidohydrolase-related" evidence="1">
    <location>
        <begin position="73"/>
        <end position="418"/>
    </location>
</feature>
<dbReference type="InterPro" id="IPR011059">
    <property type="entry name" value="Metal-dep_hydrolase_composite"/>
</dbReference>
<keyword evidence="3" id="KW-1185">Reference proteome</keyword>
<evidence type="ECO:0000259" key="1">
    <source>
        <dbReference type="Pfam" id="PF01979"/>
    </source>
</evidence>
<dbReference type="SUPFAM" id="SSF51556">
    <property type="entry name" value="Metallo-dependent hydrolases"/>
    <property type="match status" value="1"/>
</dbReference>
<comment type="caution">
    <text evidence="2">The sequence shown here is derived from an EMBL/GenBank/DDBJ whole genome shotgun (WGS) entry which is preliminary data.</text>
</comment>
<organism evidence="2 3">
    <name type="scientific">Sphingomonas endophytica</name>
    <dbReference type="NCBI Taxonomy" id="869719"/>
    <lineage>
        <taxon>Bacteria</taxon>
        <taxon>Pseudomonadati</taxon>
        <taxon>Pseudomonadota</taxon>
        <taxon>Alphaproteobacteria</taxon>
        <taxon>Sphingomonadales</taxon>
        <taxon>Sphingomonadaceae</taxon>
        <taxon>Sphingomonas</taxon>
    </lineage>
</organism>
<dbReference type="Gene3D" id="3.40.50.10910">
    <property type="entry name" value="Amidohydrolase"/>
    <property type="match status" value="1"/>
</dbReference>
<dbReference type="InterPro" id="IPR032466">
    <property type="entry name" value="Metal_Hydrolase"/>
</dbReference>
<gene>
    <name evidence="2" type="ORF">FHS97_003061</name>
</gene>
<proteinExistence type="predicted"/>
<evidence type="ECO:0000313" key="3">
    <source>
        <dbReference type="Proteomes" id="UP000560131"/>
    </source>
</evidence>
<dbReference type="SUPFAM" id="SSF51338">
    <property type="entry name" value="Composite domain of metallo-dependent hydrolases"/>
    <property type="match status" value="1"/>
</dbReference>
<dbReference type="Gene3D" id="3.30.110.90">
    <property type="entry name" value="Amidohydrolase"/>
    <property type="match status" value="1"/>
</dbReference>
<dbReference type="RefSeq" id="WP_184039819.1">
    <property type="nucleotide sequence ID" value="NZ_BAABAR010000018.1"/>
</dbReference>